<name>A0A3S5BWE9_9PLAT</name>
<dbReference type="AlphaFoldDB" id="A0A3S5BWE9"/>
<proteinExistence type="predicted"/>
<dbReference type="EMBL" id="CAAALY010279325">
    <property type="protein sequence ID" value="VEL43174.1"/>
    <property type="molecule type" value="Genomic_DNA"/>
</dbReference>
<evidence type="ECO:0000313" key="2">
    <source>
        <dbReference type="Proteomes" id="UP000784294"/>
    </source>
</evidence>
<protein>
    <submittedName>
        <fullName evidence="1">Uncharacterized protein</fullName>
    </submittedName>
</protein>
<organism evidence="1 2">
    <name type="scientific">Protopolystoma xenopodis</name>
    <dbReference type="NCBI Taxonomy" id="117903"/>
    <lineage>
        <taxon>Eukaryota</taxon>
        <taxon>Metazoa</taxon>
        <taxon>Spiralia</taxon>
        <taxon>Lophotrochozoa</taxon>
        <taxon>Platyhelminthes</taxon>
        <taxon>Monogenea</taxon>
        <taxon>Polyopisthocotylea</taxon>
        <taxon>Polystomatidea</taxon>
        <taxon>Polystomatidae</taxon>
        <taxon>Protopolystoma</taxon>
    </lineage>
</organism>
<gene>
    <name evidence="1" type="ORF">PXEA_LOCUS36614</name>
</gene>
<accession>A0A3S5BWE9</accession>
<sequence>MMKDLSYLSNQHICQRYELSHTDLASLSTRHRGAQQRQTVGPYYILPRPSGISRMWRCPERVCPCCDRLPRGGGLTDEQWTDAEGTRMTRPKSLIKIIREAVRLVLKAYYSGLRIHMLVRET</sequence>
<evidence type="ECO:0000313" key="1">
    <source>
        <dbReference type="EMBL" id="VEL43174.1"/>
    </source>
</evidence>
<dbReference type="Proteomes" id="UP000784294">
    <property type="component" value="Unassembled WGS sequence"/>
</dbReference>
<keyword evidence="2" id="KW-1185">Reference proteome</keyword>
<reference evidence="1" key="1">
    <citation type="submission" date="2018-11" db="EMBL/GenBank/DDBJ databases">
        <authorList>
            <consortium name="Pathogen Informatics"/>
        </authorList>
    </citation>
    <scope>NUCLEOTIDE SEQUENCE</scope>
</reference>
<comment type="caution">
    <text evidence="1">The sequence shown here is derived from an EMBL/GenBank/DDBJ whole genome shotgun (WGS) entry which is preliminary data.</text>
</comment>